<dbReference type="InParanoid" id="A0A165ZJG8"/>
<dbReference type="InterPro" id="IPR001810">
    <property type="entry name" value="F-box_dom"/>
</dbReference>
<dbReference type="EMBL" id="KV426283">
    <property type="protein sequence ID" value="KZV83209.1"/>
    <property type="molecule type" value="Genomic_DNA"/>
</dbReference>
<dbReference type="PROSITE" id="PS50181">
    <property type="entry name" value="FBOX"/>
    <property type="match status" value="1"/>
</dbReference>
<name>A0A165ZJG8_EXIGL</name>
<protein>
    <recommendedName>
        <fullName evidence="1">F-box domain-containing protein</fullName>
    </recommendedName>
</protein>
<organism evidence="2 3">
    <name type="scientific">Exidia glandulosa HHB12029</name>
    <dbReference type="NCBI Taxonomy" id="1314781"/>
    <lineage>
        <taxon>Eukaryota</taxon>
        <taxon>Fungi</taxon>
        <taxon>Dikarya</taxon>
        <taxon>Basidiomycota</taxon>
        <taxon>Agaricomycotina</taxon>
        <taxon>Agaricomycetes</taxon>
        <taxon>Auriculariales</taxon>
        <taxon>Exidiaceae</taxon>
        <taxon>Exidia</taxon>
    </lineage>
</organism>
<evidence type="ECO:0000259" key="1">
    <source>
        <dbReference type="PROSITE" id="PS50181"/>
    </source>
</evidence>
<evidence type="ECO:0000313" key="2">
    <source>
        <dbReference type="EMBL" id="KZV83209.1"/>
    </source>
</evidence>
<dbReference type="Proteomes" id="UP000077266">
    <property type="component" value="Unassembled WGS sequence"/>
</dbReference>
<proteinExistence type="predicted"/>
<feature type="domain" description="F-box" evidence="1">
    <location>
        <begin position="1"/>
        <end position="47"/>
    </location>
</feature>
<accession>A0A165ZJG8</accession>
<evidence type="ECO:0000313" key="3">
    <source>
        <dbReference type="Proteomes" id="UP000077266"/>
    </source>
</evidence>
<dbReference type="OrthoDB" id="3256367at2759"/>
<sequence length="394" mass="45674">MLKPLPPELLYEIFSRASWNDPILPYTLCRVSHQFHGIATPLLYRAVFVTGAAQLRLVVAHLESHPDRVSLVQHLALSNHECMPKQYCDSLRWYTGPRTGKKNLSISYGARLEDYTRNCDEWLPSSERTISQVKRLLAILAPSVLSLHLLLYGDSTVQEPWVEVAFNSTRVYPHLEELAVRAHRLDGEHFDSHSPQFPRLRRLLLSCSFVDHHFPHFVPRLAQTAPLLSHLRIHHVEPDNAFTVPQGVADAVLHSCALQFPVVEEDFVVIQRCAPLIQELKHLRRITVDWQDSVDKDIRFYYANVFADLADIAQRRREFVFINSPTNTGRRKAVIRYAIQEGKDVWRRSLRMDKELWEPRNARFVDPGLERWVPMKVRAGYINTLRVLEESGRM</sequence>
<reference evidence="2 3" key="1">
    <citation type="journal article" date="2016" name="Mol. Biol. Evol.">
        <title>Comparative Genomics of Early-Diverging Mushroom-Forming Fungi Provides Insights into the Origins of Lignocellulose Decay Capabilities.</title>
        <authorList>
            <person name="Nagy L.G."/>
            <person name="Riley R."/>
            <person name="Tritt A."/>
            <person name="Adam C."/>
            <person name="Daum C."/>
            <person name="Floudas D."/>
            <person name="Sun H."/>
            <person name="Yadav J.S."/>
            <person name="Pangilinan J."/>
            <person name="Larsson K.H."/>
            <person name="Matsuura K."/>
            <person name="Barry K."/>
            <person name="Labutti K."/>
            <person name="Kuo R."/>
            <person name="Ohm R.A."/>
            <person name="Bhattacharya S.S."/>
            <person name="Shirouzu T."/>
            <person name="Yoshinaga Y."/>
            <person name="Martin F.M."/>
            <person name="Grigoriev I.V."/>
            <person name="Hibbett D.S."/>
        </authorList>
    </citation>
    <scope>NUCLEOTIDE SEQUENCE [LARGE SCALE GENOMIC DNA]</scope>
    <source>
        <strain evidence="2 3">HHB12029</strain>
    </source>
</reference>
<keyword evidence="3" id="KW-1185">Reference proteome</keyword>
<dbReference type="AlphaFoldDB" id="A0A165ZJG8"/>
<gene>
    <name evidence="2" type="ORF">EXIGLDRAFT_323528</name>
</gene>